<feature type="domain" description="AB hydrolase-1" evidence="1">
    <location>
        <begin position="46"/>
        <end position="301"/>
    </location>
</feature>
<keyword evidence="2" id="KW-0378">Hydrolase</keyword>
<reference evidence="2" key="1">
    <citation type="submission" date="2020-12" db="EMBL/GenBank/DDBJ databases">
        <title>Antrihabitans popcorni sp. nov. and Antrihabitans auranticaus sp. nov., isolated from a larva cave.</title>
        <authorList>
            <person name="Lee S.D."/>
            <person name="Kim I.S."/>
        </authorList>
    </citation>
    <scope>NUCLEOTIDE SEQUENCE</scope>
    <source>
        <strain evidence="2">YC3-6</strain>
    </source>
</reference>
<evidence type="ECO:0000313" key="3">
    <source>
        <dbReference type="Proteomes" id="UP000655868"/>
    </source>
</evidence>
<comment type="caution">
    <text evidence="2">The sequence shown here is derived from an EMBL/GenBank/DDBJ whole genome shotgun (WGS) entry which is preliminary data.</text>
</comment>
<dbReference type="SUPFAM" id="SSF53474">
    <property type="entry name" value="alpha/beta-Hydrolases"/>
    <property type="match status" value="1"/>
</dbReference>
<dbReference type="InterPro" id="IPR000073">
    <property type="entry name" value="AB_hydrolase_1"/>
</dbReference>
<dbReference type="InterPro" id="IPR029058">
    <property type="entry name" value="AB_hydrolase_fold"/>
</dbReference>
<gene>
    <name evidence="2" type="ORF">JGU71_08795</name>
</gene>
<evidence type="ECO:0000259" key="1">
    <source>
        <dbReference type="Pfam" id="PF12697"/>
    </source>
</evidence>
<dbReference type="EMBL" id="JAEMNV010000003">
    <property type="protein sequence ID" value="MBJ8338979.1"/>
    <property type="molecule type" value="Genomic_DNA"/>
</dbReference>
<keyword evidence="3" id="KW-1185">Reference proteome</keyword>
<dbReference type="GO" id="GO:0016787">
    <property type="term" value="F:hydrolase activity"/>
    <property type="evidence" value="ECO:0007669"/>
    <property type="project" value="UniProtKB-KW"/>
</dbReference>
<proteinExistence type="predicted"/>
<dbReference type="PANTHER" id="PTHR43433:SF1">
    <property type="entry name" value="BLL5160 PROTEIN"/>
    <property type="match status" value="1"/>
</dbReference>
<dbReference type="PANTHER" id="PTHR43433">
    <property type="entry name" value="HYDROLASE, ALPHA/BETA FOLD FAMILY PROTEIN"/>
    <property type="match status" value="1"/>
</dbReference>
<dbReference type="RefSeq" id="WP_199703704.1">
    <property type="nucleotide sequence ID" value="NZ_JAEMNV010000003.1"/>
</dbReference>
<dbReference type="Gene3D" id="3.40.50.1820">
    <property type="entry name" value="alpha/beta hydrolase"/>
    <property type="match status" value="1"/>
</dbReference>
<sequence>MSTTRFATARVVPAADIDGHRITVSADDGVPLAVREFGRPDAPLTVVFVHGHCLRTDSWTYLRSHLTQTWGTEVRMVFYDHRGHGESGEAPYDTYNLDQLGSDLSAVLRAVVPTGPIVLVGHSMGAMTALVYARQNPAEIGTRIVGVGLIASAASRLTEAGIGRWLRRPAVAALRGAVKWAPGVMHASKRMSRSVCEPIVRNAGFGNRKVSPRMVAVAAAMLNETSVVTMSGFLESFIGFDESETLSILEQIPALILGGSADVVTPFEHSIAIASRLPGSVLVCLEGAGHGVILDQAAEVASSITSLVERVSAVLLQRPITELAAG</sequence>
<dbReference type="Proteomes" id="UP000655868">
    <property type="component" value="Unassembled WGS sequence"/>
</dbReference>
<organism evidence="2 3">
    <name type="scientific">Antrihabitans stalagmiti</name>
    <dbReference type="NCBI Taxonomy" id="2799499"/>
    <lineage>
        <taxon>Bacteria</taxon>
        <taxon>Bacillati</taxon>
        <taxon>Actinomycetota</taxon>
        <taxon>Actinomycetes</taxon>
        <taxon>Mycobacteriales</taxon>
        <taxon>Nocardiaceae</taxon>
        <taxon>Antrihabitans</taxon>
    </lineage>
</organism>
<dbReference type="InterPro" id="IPR050471">
    <property type="entry name" value="AB_hydrolase"/>
</dbReference>
<evidence type="ECO:0000313" key="2">
    <source>
        <dbReference type="EMBL" id="MBJ8338979.1"/>
    </source>
</evidence>
<protein>
    <submittedName>
        <fullName evidence="2">Alpha/beta hydrolase</fullName>
    </submittedName>
</protein>
<accession>A0A934NPF1</accession>
<dbReference type="AlphaFoldDB" id="A0A934NPF1"/>
<dbReference type="Pfam" id="PF12697">
    <property type="entry name" value="Abhydrolase_6"/>
    <property type="match status" value="1"/>
</dbReference>
<name>A0A934NPF1_9NOCA</name>